<keyword evidence="1" id="KW-0732">Signal</keyword>
<dbReference type="RefSeq" id="WP_022374753.1">
    <property type="nucleotide sequence ID" value="NZ_JAOQJG010000009.1"/>
</dbReference>
<organism evidence="2 3">
    <name type="scientific">Anaerostipes amylophilus</name>
    <dbReference type="NCBI Taxonomy" id="2981779"/>
    <lineage>
        <taxon>Bacteria</taxon>
        <taxon>Bacillati</taxon>
        <taxon>Bacillota</taxon>
        <taxon>Clostridia</taxon>
        <taxon>Lachnospirales</taxon>
        <taxon>Lachnospiraceae</taxon>
        <taxon>Anaerostipes</taxon>
    </lineage>
</organism>
<name>A0ABV1IWZ8_9FIRM</name>
<feature type="signal peptide" evidence="1">
    <location>
        <begin position="1"/>
        <end position="27"/>
    </location>
</feature>
<reference evidence="2 3" key="1">
    <citation type="submission" date="2024-04" db="EMBL/GenBank/DDBJ databases">
        <title>Human intestinal bacterial collection.</title>
        <authorList>
            <person name="Pauvert C."/>
            <person name="Hitch T.C.A."/>
            <person name="Clavel T."/>
        </authorList>
    </citation>
    <scope>NUCLEOTIDE SEQUENCE [LARGE SCALE GENOMIC DNA]</scope>
    <source>
        <strain evidence="2 3">CLA-AA-H249</strain>
    </source>
</reference>
<dbReference type="EMBL" id="JBBNIN010000018">
    <property type="protein sequence ID" value="MEQ2711745.1"/>
    <property type="molecule type" value="Genomic_DNA"/>
</dbReference>
<keyword evidence="3" id="KW-1185">Reference proteome</keyword>
<proteinExistence type="predicted"/>
<sequence>MKKFYKLLFIPIFCLVMLSNTTSTVSAANNWAGFQHVTIGLSFKKWGLASFYTTVIPSKSSYYSKINMKLQRYSGGKWHTLTSGTNGDTSINMYSRGYYVTKGYTYRVYSTATVYKSKGGKKINSDTFIYKNKY</sequence>
<comment type="caution">
    <text evidence="2">The sequence shown here is derived from an EMBL/GenBank/DDBJ whole genome shotgun (WGS) entry which is preliminary data.</text>
</comment>
<evidence type="ECO:0008006" key="4">
    <source>
        <dbReference type="Google" id="ProtNLM"/>
    </source>
</evidence>
<protein>
    <recommendedName>
        <fullName evidence="4">DUF5626 domain-containing protein</fullName>
    </recommendedName>
</protein>
<evidence type="ECO:0000313" key="3">
    <source>
        <dbReference type="Proteomes" id="UP001482154"/>
    </source>
</evidence>
<evidence type="ECO:0000256" key="1">
    <source>
        <dbReference type="SAM" id="SignalP"/>
    </source>
</evidence>
<feature type="chain" id="PRO_5045335063" description="DUF5626 domain-containing protein" evidence="1">
    <location>
        <begin position="28"/>
        <end position="134"/>
    </location>
</feature>
<accession>A0ABV1IWZ8</accession>
<dbReference type="Proteomes" id="UP001482154">
    <property type="component" value="Unassembled WGS sequence"/>
</dbReference>
<evidence type="ECO:0000313" key="2">
    <source>
        <dbReference type="EMBL" id="MEQ2711745.1"/>
    </source>
</evidence>
<gene>
    <name evidence="2" type="ORF">AAAU51_11255</name>
</gene>